<organism evidence="1 2">
    <name type="scientific">Caldithrix abyssi DSM 13497</name>
    <dbReference type="NCBI Taxonomy" id="880073"/>
    <lineage>
        <taxon>Bacteria</taxon>
        <taxon>Pseudomonadati</taxon>
        <taxon>Calditrichota</taxon>
        <taxon>Calditrichia</taxon>
        <taxon>Calditrichales</taxon>
        <taxon>Calditrichaceae</taxon>
        <taxon>Caldithrix</taxon>
    </lineage>
</organism>
<dbReference type="EMBL" id="CP018099">
    <property type="protein sequence ID" value="APF19346.1"/>
    <property type="molecule type" value="Genomic_DNA"/>
</dbReference>
<protein>
    <submittedName>
        <fullName evidence="1">Uncharacterized protein</fullName>
    </submittedName>
</protein>
<gene>
    <name evidence="1" type="ORF">Cabys_2597</name>
</gene>
<sequence>MGNALMATPFSFLFRSVKFKKIIDLFKMISFWHFSRGALLKRLYWKLRFSKTVAFYMARRLIFVPFKAYRSGTGVCFSSSPF</sequence>
<dbReference type="Proteomes" id="UP000183868">
    <property type="component" value="Chromosome"/>
</dbReference>
<dbReference type="KEGG" id="caby:Cabys_2597"/>
<proteinExistence type="predicted"/>
<accession>A0A1J1CBI1</accession>
<evidence type="ECO:0000313" key="1">
    <source>
        <dbReference type="EMBL" id="APF19346.1"/>
    </source>
</evidence>
<dbReference type="AlphaFoldDB" id="A0A1J1CBI1"/>
<name>A0A1J1CBI1_CALAY</name>
<reference evidence="1 2" key="1">
    <citation type="submission" date="2016-11" db="EMBL/GenBank/DDBJ databases">
        <title>Genomic analysis of Caldithrix abyssi and proposal of a novel bacterial phylum Caldithrichaeota.</title>
        <authorList>
            <person name="Kublanov I."/>
            <person name="Sigalova O."/>
            <person name="Gavrilov S."/>
            <person name="Lebedinsky A."/>
            <person name="Ivanova N."/>
            <person name="Daum C."/>
            <person name="Reddy T."/>
            <person name="Klenk H.P."/>
            <person name="Goker M."/>
            <person name="Reva O."/>
            <person name="Miroshnichenko M."/>
            <person name="Kyprides N."/>
            <person name="Woyke T."/>
            <person name="Gelfand M."/>
        </authorList>
    </citation>
    <scope>NUCLEOTIDE SEQUENCE [LARGE SCALE GENOMIC DNA]</scope>
    <source>
        <strain evidence="1 2">LF13</strain>
    </source>
</reference>
<evidence type="ECO:0000313" key="2">
    <source>
        <dbReference type="Proteomes" id="UP000183868"/>
    </source>
</evidence>